<keyword evidence="2" id="KW-1185">Reference proteome</keyword>
<evidence type="ECO:0000313" key="2">
    <source>
        <dbReference type="Proteomes" id="UP001432000"/>
    </source>
</evidence>
<name>A0ABZ2PLD0_9NOCA</name>
<sequence length="213" mass="21522">MLSHRKQQRKRQRRALAAGGIVLGIGAVLVAASWTDRVLGNSDFGSSKFGIESSTDGGSTWSSHPIGGPNSLVFTSTATGLVPGSVVYAPLQLRVEVGSEPASVALQGASFSGTGVGNLSTALRYRVVRNALTCDAGAFASSPAFVVGAGGAVALNVPAPSSFPLVAGAVPTDAGPAVPLCFEISLPATDANWSDAALPNKTLVANWPFVGTM</sequence>
<accession>A0ABZ2PLD0</accession>
<reference evidence="1 2" key="1">
    <citation type="submission" date="2024-03" db="EMBL/GenBank/DDBJ databases">
        <title>Natural products discovery in diverse microorganisms through a two-stage MS feature dereplication strategy.</title>
        <authorList>
            <person name="Zhang R."/>
        </authorList>
    </citation>
    <scope>NUCLEOTIDE SEQUENCE [LARGE SCALE GENOMIC DNA]</scope>
    <source>
        <strain evidence="1 2">18930</strain>
    </source>
</reference>
<proteinExistence type="predicted"/>
<gene>
    <name evidence="1" type="ORF">WDS16_18365</name>
</gene>
<protein>
    <recommendedName>
        <fullName evidence="3">Ribosomally synthesized peptide with SipW-like signal peptide</fullName>
    </recommendedName>
</protein>
<evidence type="ECO:0000313" key="1">
    <source>
        <dbReference type="EMBL" id="WXG67206.1"/>
    </source>
</evidence>
<dbReference type="EMBL" id="CP147846">
    <property type="protein sequence ID" value="WXG67206.1"/>
    <property type="molecule type" value="Genomic_DNA"/>
</dbReference>
<dbReference type="RefSeq" id="WP_338886628.1">
    <property type="nucleotide sequence ID" value="NZ_CP147846.1"/>
</dbReference>
<dbReference type="Proteomes" id="UP001432000">
    <property type="component" value="Chromosome"/>
</dbReference>
<evidence type="ECO:0008006" key="3">
    <source>
        <dbReference type="Google" id="ProtNLM"/>
    </source>
</evidence>
<organism evidence="1 2">
    <name type="scientific">Rhodococcus sovatensis</name>
    <dbReference type="NCBI Taxonomy" id="1805840"/>
    <lineage>
        <taxon>Bacteria</taxon>
        <taxon>Bacillati</taxon>
        <taxon>Actinomycetota</taxon>
        <taxon>Actinomycetes</taxon>
        <taxon>Mycobacteriales</taxon>
        <taxon>Nocardiaceae</taxon>
        <taxon>Rhodococcus</taxon>
    </lineage>
</organism>